<dbReference type="KEGG" id="vab:WPS_18380"/>
<dbReference type="Pfam" id="PF17863">
    <property type="entry name" value="AAA_lid_2"/>
    <property type="match status" value="1"/>
</dbReference>
<dbReference type="InterPro" id="IPR011703">
    <property type="entry name" value="ATPase_AAA-3"/>
</dbReference>
<feature type="domain" description="ATPase AAA-3" evidence="1">
    <location>
        <begin position="34"/>
        <end position="163"/>
    </location>
</feature>
<dbReference type="EMBL" id="AP025523">
    <property type="protein sequence ID" value="BDE06562.1"/>
    <property type="molecule type" value="Genomic_DNA"/>
</dbReference>
<dbReference type="InterPro" id="IPR041628">
    <property type="entry name" value="ChlI/MoxR_AAA_lid"/>
</dbReference>
<dbReference type="InterPro" id="IPR027417">
    <property type="entry name" value="P-loop_NTPase"/>
</dbReference>
<reference evidence="3 4" key="1">
    <citation type="journal article" date="2022" name="ISME Commun">
        <title>Vulcanimicrobium alpinus gen. nov. sp. nov., the first cultivated representative of the candidate phylum 'Eremiobacterota', is a metabolically versatile aerobic anoxygenic phototroph.</title>
        <authorList>
            <person name="Yabe S."/>
            <person name="Muto K."/>
            <person name="Abe K."/>
            <person name="Yokota A."/>
            <person name="Staudigel H."/>
            <person name="Tebo B.M."/>
        </authorList>
    </citation>
    <scope>NUCLEOTIDE SEQUENCE [LARGE SCALE GENOMIC DNA]</scope>
    <source>
        <strain evidence="3 4">WC8-2</strain>
    </source>
</reference>
<dbReference type="GO" id="GO:0016887">
    <property type="term" value="F:ATP hydrolysis activity"/>
    <property type="evidence" value="ECO:0007669"/>
    <property type="project" value="InterPro"/>
</dbReference>
<dbReference type="RefSeq" id="WP_317994222.1">
    <property type="nucleotide sequence ID" value="NZ_AP025523.1"/>
</dbReference>
<dbReference type="PANTHER" id="PTHR42759">
    <property type="entry name" value="MOXR FAMILY PROTEIN"/>
    <property type="match status" value="1"/>
</dbReference>
<accession>A0AAN1XYG3</accession>
<name>A0AAN1XYG3_UNVUL</name>
<keyword evidence="4" id="KW-1185">Reference proteome</keyword>
<dbReference type="InterPro" id="IPR050764">
    <property type="entry name" value="CbbQ/NirQ/NorQ/GpvN"/>
</dbReference>
<organism evidence="3 4">
    <name type="scientific">Vulcanimicrobium alpinum</name>
    <dbReference type="NCBI Taxonomy" id="3016050"/>
    <lineage>
        <taxon>Bacteria</taxon>
        <taxon>Bacillati</taxon>
        <taxon>Vulcanimicrobiota</taxon>
        <taxon>Vulcanimicrobiia</taxon>
        <taxon>Vulcanimicrobiales</taxon>
        <taxon>Vulcanimicrobiaceae</taxon>
        <taxon>Vulcanimicrobium</taxon>
    </lineage>
</organism>
<dbReference type="Gene3D" id="3.40.50.300">
    <property type="entry name" value="P-loop containing nucleotide triphosphate hydrolases"/>
    <property type="match status" value="1"/>
</dbReference>
<sequence>MSKPADVVDALRATIVGQDEVVEVLVLALIAGGHVLLEGAPGVAKTLACRVLAAAVGGVFRRVQFTPDLLPSDVVGTRIFDQKSGEFATVFGPLFANVVLADEINRAPAKVQSALLEGMQERRATIGLQTYDLPAPFVVLATMNPYDADGTYPLPLAQLDRFLAKVVVAYPSLDEERTIVDRFGAGELPLRTGVASLDDVLRWQHEAHGVFVDAKVRDYAVDVVRASRGAAMVSHGASPRAALALVALSRARAYLEGRTFATPDDVRDLAPSVLRHRLSYDDRIAIAGDDPETVVREIVAAVRAP</sequence>
<evidence type="ECO:0000313" key="3">
    <source>
        <dbReference type="EMBL" id="BDE06562.1"/>
    </source>
</evidence>
<dbReference type="SUPFAM" id="SSF52540">
    <property type="entry name" value="P-loop containing nucleoside triphosphate hydrolases"/>
    <property type="match status" value="1"/>
</dbReference>
<dbReference type="Pfam" id="PF07726">
    <property type="entry name" value="AAA_3"/>
    <property type="match status" value="1"/>
</dbReference>
<protein>
    <submittedName>
        <fullName evidence="3">Magnesium chelatase subunit I</fullName>
    </submittedName>
</protein>
<feature type="domain" description="ChlI/MoxR AAA lid" evidence="2">
    <location>
        <begin position="226"/>
        <end position="297"/>
    </location>
</feature>
<dbReference type="GO" id="GO:0005524">
    <property type="term" value="F:ATP binding"/>
    <property type="evidence" value="ECO:0007669"/>
    <property type="project" value="InterPro"/>
</dbReference>
<proteinExistence type="predicted"/>
<dbReference type="AlphaFoldDB" id="A0AAN1XYG3"/>
<dbReference type="PANTHER" id="PTHR42759:SF1">
    <property type="entry name" value="MAGNESIUM-CHELATASE SUBUNIT CHLD"/>
    <property type="match status" value="1"/>
</dbReference>
<evidence type="ECO:0000259" key="2">
    <source>
        <dbReference type="Pfam" id="PF17863"/>
    </source>
</evidence>
<dbReference type="Proteomes" id="UP001317532">
    <property type="component" value="Chromosome"/>
</dbReference>
<dbReference type="PIRSF" id="PIRSF002849">
    <property type="entry name" value="AAA_ATPase_chaperone_MoxR_prd"/>
    <property type="match status" value="1"/>
</dbReference>
<evidence type="ECO:0000313" key="4">
    <source>
        <dbReference type="Proteomes" id="UP001317532"/>
    </source>
</evidence>
<evidence type="ECO:0000259" key="1">
    <source>
        <dbReference type="Pfam" id="PF07726"/>
    </source>
</evidence>
<dbReference type="Gene3D" id="1.10.8.80">
    <property type="entry name" value="Magnesium chelatase subunit I, C-Terminal domain"/>
    <property type="match status" value="1"/>
</dbReference>
<gene>
    <name evidence="3" type="ORF">WPS_18380</name>
</gene>